<dbReference type="EMBL" id="JAKZMM010000024">
    <property type="protein sequence ID" value="MCJ2380982.1"/>
    <property type="molecule type" value="Genomic_DNA"/>
</dbReference>
<evidence type="ECO:0000313" key="2">
    <source>
        <dbReference type="Proteomes" id="UP001165444"/>
    </source>
</evidence>
<proteinExistence type="predicted"/>
<organism evidence="1 2">
    <name type="scientific">Parabacteroides faecalis</name>
    <dbReference type="NCBI Taxonomy" id="2924040"/>
    <lineage>
        <taxon>Bacteria</taxon>
        <taxon>Pseudomonadati</taxon>
        <taxon>Bacteroidota</taxon>
        <taxon>Bacteroidia</taxon>
        <taxon>Bacteroidales</taxon>
        <taxon>Tannerellaceae</taxon>
        <taxon>Parabacteroides</taxon>
    </lineage>
</organism>
<accession>A0ABT0C1T6</accession>
<dbReference type="Proteomes" id="UP001165444">
    <property type="component" value="Unassembled WGS sequence"/>
</dbReference>
<dbReference type="PROSITE" id="PS51257">
    <property type="entry name" value="PROKAR_LIPOPROTEIN"/>
    <property type="match status" value="1"/>
</dbReference>
<comment type="caution">
    <text evidence="1">The sequence shown here is derived from an EMBL/GenBank/DDBJ whole genome shotgun (WGS) entry which is preliminary data.</text>
</comment>
<reference evidence="1 2" key="1">
    <citation type="submission" date="2022-03" db="EMBL/GenBank/DDBJ databases">
        <title>Parabacteroides sp. nov. isolated from swine feces.</title>
        <authorList>
            <person name="Bak J.E."/>
        </authorList>
    </citation>
    <scope>NUCLEOTIDE SEQUENCE [LARGE SCALE GENOMIC DNA]</scope>
    <source>
        <strain evidence="1 2">AGMB00274</strain>
    </source>
</reference>
<keyword evidence="2" id="KW-1185">Reference proteome</keyword>
<evidence type="ECO:0000313" key="1">
    <source>
        <dbReference type="EMBL" id="MCJ2380982.1"/>
    </source>
</evidence>
<dbReference type="NCBIfam" id="TIGR04134">
    <property type="entry name" value="lipo_with_rSAM"/>
    <property type="match status" value="1"/>
</dbReference>
<protein>
    <submittedName>
        <fullName evidence="1">Radical SAM-associated putative lipoprotein</fullName>
    </submittedName>
</protein>
<dbReference type="InterPro" id="IPR026403">
    <property type="entry name" value="Lipo_with_rSAM"/>
</dbReference>
<dbReference type="RefSeq" id="WP_243325331.1">
    <property type="nucleotide sequence ID" value="NZ_JAKZMM010000024.1"/>
</dbReference>
<gene>
    <name evidence="1" type="ORF">MUN53_10225</name>
</gene>
<keyword evidence="1" id="KW-0449">Lipoprotein</keyword>
<sequence>MKRILTKRLRFLNGIGSFLLMLLGFGCSAGVEEYGTPYATFQIKGRVETSNQEGIPNIQLASIFGENDTCAITKTETDGSFEMNFSYVPLTDLKIAAEDVDSDKNGSYLPTVQEIHLTEKDFRGGDDNWYAGEVEKEITISLKEKEKHETAD</sequence>
<name>A0ABT0C1T6_9BACT</name>